<dbReference type="Proteomes" id="UP001222275">
    <property type="component" value="Chromosome"/>
</dbReference>
<keyword evidence="2" id="KW-1185">Reference proteome</keyword>
<dbReference type="EMBL" id="CP102381">
    <property type="protein sequence ID" value="WEJ62189.1"/>
    <property type="molecule type" value="Genomic_DNA"/>
</dbReference>
<name>A0ABY8C8A3_9GAMM</name>
<gene>
    <name evidence="1" type="ORF">NR989_09225</name>
</gene>
<protein>
    <recommendedName>
        <fullName evidence="3">HMA domain-containing protein</fullName>
    </recommendedName>
</protein>
<proteinExistence type="predicted"/>
<dbReference type="RefSeq" id="WP_275594446.1">
    <property type="nucleotide sequence ID" value="NZ_CP102381.1"/>
</dbReference>
<organism evidence="1 2">
    <name type="scientific">Thiomicrorhabdus lithotrophica</name>
    <dbReference type="NCBI Taxonomy" id="2949997"/>
    <lineage>
        <taxon>Bacteria</taxon>
        <taxon>Pseudomonadati</taxon>
        <taxon>Pseudomonadota</taxon>
        <taxon>Gammaproteobacteria</taxon>
        <taxon>Thiotrichales</taxon>
        <taxon>Piscirickettsiaceae</taxon>
        <taxon>Thiomicrorhabdus</taxon>
    </lineage>
</organism>
<accession>A0ABY8C8A3</accession>
<evidence type="ECO:0000313" key="1">
    <source>
        <dbReference type="EMBL" id="WEJ62189.1"/>
    </source>
</evidence>
<evidence type="ECO:0000313" key="2">
    <source>
        <dbReference type="Proteomes" id="UP001222275"/>
    </source>
</evidence>
<sequence>MSKECKCSLRTKSLGDGCSVCNPGLVEEMRQEEIEEAKTLLESEGYLVSVSIKKLTLTISQVKTLAELCGLSVEDKQLDADELDTEITIADGIRLIDEDTKKKGKPVTAFWFTDIPDEGAMEL</sequence>
<reference evidence="1 2" key="1">
    <citation type="submission" date="2022-06" db="EMBL/GenBank/DDBJ databases">
        <title>Thiomicrohabdus sp. nov, an obligately chemolithoautotrophic, sulfur-oxidizing bacterium isolated from beach of Guanyin Mountain. Amoy.</title>
        <authorList>
            <person name="Zhu H."/>
        </authorList>
    </citation>
    <scope>NUCLEOTIDE SEQUENCE [LARGE SCALE GENOMIC DNA]</scope>
    <source>
        <strain evidence="1 2">XGS-01</strain>
    </source>
</reference>
<evidence type="ECO:0008006" key="3">
    <source>
        <dbReference type="Google" id="ProtNLM"/>
    </source>
</evidence>